<keyword evidence="1" id="KW-0285">Flavoprotein</keyword>
<evidence type="ECO:0000313" key="5">
    <source>
        <dbReference type="Proteomes" id="UP000094313"/>
    </source>
</evidence>
<sequence length="345" mass="37864">MTNPERKIQAITRRKFIVQSTILSSALSISGTLMSFTRFDQESTNRTFDVIIVGGSYSGLSAAMALGRSLRNVLIIDSGLPCNRQTPHSHNFITQDGEKPKDISDLAKKQVLNYKTVSYHQDVAVKMQKKSSLFELSTRSGTVFFAKKVLFATGLKDIMPPIPGFAECWGISIFHCPYCHGYEVKGHKTGILGNGNLAFHYAQLVSNLTSRLSVFTDGKASFSPDQSQSLGKNNIPIVEQPIKSILQHNGQLSDIILQDGTTYPLDALYARPSFEQHCRIPIELGCELTEQHLLKLDRHQQTSVPGIYACGDNSAFRSITTAVSTGSQAGAAINMALSTETFNLK</sequence>
<name>A0A1D7QMF8_9SPHI</name>
<dbReference type="PRINTS" id="PR00368">
    <property type="entry name" value="FADPNR"/>
</dbReference>
<dbReference type="KEGG" id="psty:BFS30_23420"/>
<dbReference type="Proteomes" id="UP000094313">
    <property type="component" value="Chromosome"/>
</dbReference>
<accession>A0A1D7QMF8</accession>
<proteinExistence type="predicted"/>
<dbReference type="RefSeq" id="WP_069381514.1">
    <property type="nucleotide sequence ID" value="NZ_CP017141.1"/>
</dbReference>
<keyword evidence="2" id="KW-0560">Oxidoreductase</keyword>
<evidence type="ECO:0000313" key="4">
    <source>
        <dbReference type="EMBL" id="AOM79852.1"/>
    </source>
</evidence>
<evidence type="ECO:0000256" key="1">
    <source>
        <dbReference type="ARBA" id="ARBA00022630"/>
    </source>
</evidence>
<dbReference type="EMBL" id="CP017141">
    <property type="protein sequence ID" value="AOM79852.1"/>
    <property type="molecule type" value="Genomic_DNA"/>
</dbReference>
<dbReference type="AlphaFoldDB" id="A0A1D7QMF8"/>
<dbReference type="Gene3D" id="3.50.50.60">
    <property type="entry name" value="FAD/NAD(P)-binding domain"/>
    <property type="match status" value="2"/>
</dbReference>
<dbReference type="InterPro" id="IPR050097">
    <property type="entry name" value="Ferredoxin-NADP_redctase_2"/>
</dbReference>
<feature type="domain" description="FAD/NAD(P)-binding" evidence="3">
    <location>
        <begin position="48"/>
        <end position="326"/>
    </location>
</feature>
<gene>
    <name evidence="4" type="ORF">BFS30_23420</name>
</gene>
<dbReference type="PRINTS" id="PR00469">
    <property type="entry name" value="PNDRDTASEII"/>
</dbReference>
<dbReference type="InterPro" id="IPR036188">
    <property type="entry name" value="FAD/NAD-bd_sf"/>
</dbReference>
<organism evidence="4 5">
    <name type="scientific">Pedobacter steynii</name>
    <dbReference type="NCBI Taxonomy" id="430522"/>
    <lineage>
        <taxon>Bacteria</taxon>
        <taxon>Pseudomonadati</taxon>
        <taxon>Bacteroidota</taxon>
        <taxon>Sphingobacteriia</taxon>
        <taxon>Sphingobacteriales</taxon>
        <taxon>Sphingobacteriaceae</taxon>
        <taxon>Pedobacter</taxon>
    </lineage>
</organism>
<dbReference type="PANTHER" id="PTHR48105">
    <property type="entry name" value="THIOREDOXIN REDUCTASE 1-RELATED-RELATED"/>
    <property type="match status" value="1"/>
</dbReference>
<dbReference type="SUPFAM" id="SSF51905">
    <property type="entry name" value="FAD/NAD(P)-binding domain"/>
    <property type="match status" value="1"/>
</dbReference>
<keyword evidence="5" id="KW-1185">Reference proteome</keyword>
<protein>
    <submittedName>
        <fullName evidence="4">Pyridine nucleotide-disulfide oxidoreductase</fullName>
    </submittedName>
</protein>
<dbReference type="Pfam" id="PF07992">
    <property type="entry name" value="Pyr_redox_2"/>
    <property type="match status" value="1"/>
</dbReference>
<dbReference type="GO" id="GO:0016491">
    <property type="term" value="F:oxidoreductase activity"/>
    <property type="evidence" value="ECO:0007669"/>
    <property type="project" value="UniProtKB-KW"/>
</dbReference>
<evidence type="ECO:0000256" key="2">
    <source>
        <dbReference type="ARBA" id="ARBA00023002"/>
    </source>
</evidence>
<dbReference type="InterPro" id="IPR023753">
    <property type="entry name" value="FAD/NAD-binding_dom"/>
</dbReference>
<reference evidence="4 5" key="1">
    <citation type="submission" date="2016-08" db="EMBL/GenBank/DDBJ databases">
        <authorList>
            <person name="Seilhamer J.J."/>
        </authorList>
    </citation>
    <scope>NUCLEOTIDE SEQUENCE [LARGE SCALE GENOMIC DNA]</scope>
    <source>
        <strain evidence="4 5">DX4</strain>
    </source>
</reference>
<dbReference type="OrthoDB" id="9806179at2"/>
<evidence type="ECO:0000259" key="3">
    <source>
        <dbReference type="Pfam" id="PF07992"/>
    </source>
</evidence>